<dbReference type="Gene3D" id="2.40.240.10">
    <property type="entry name" value="Ribosomal Protein L25, Chain P"/>
    <property type="match status" value="1"/>
</dbReference>
<dbReference type="GO" id="GO:0022625">
    <property type="term" value="C:cytosolic large ribosomal subunit"/>
    <property type="evidence" value="ECO:0007669"/>
    <property type="project" value="TreeGrafter"/>
</dbReference>
<feature type="domain" description="Large ribosomal subunit protein bL25 beta" evidence="8">
    <location>
        <begin position="99"/>
        <end position="178"/>
    </location>
</feature>
<name>A0A1M6FNY1_9BACT</name>
<dbReference type="Pfam" id="PF14693">
    <property type="entry name" value="Ribosomal_TL5_C"/>
    <property type="match status" value="1"/>
</dbReference>
<dbReference type="Gene3D" id="2.170.120.20">
    <property type="entry name" value="Ribosomal protein L25, beta domain"/>
    <property type="match status" value="1"/>
</dbReference>
<dbReference type="NCBIfam" id="NF004132">
    <property type="entry name" value="PRK05618.2-2"/>
    <property type="match status" value="1"/>
</dbReference>
<feature type="region of interest" description="Disordered" evidence="6">
    <location>
        <begin position="188"/>
        <end position="223"/>
    </location>
</feature>
<organism evidence="9 10">
    <name type="scientific">Tangfeifania diversioriginum</name>
    <dbReference type="NCBI Taxonomy" id="1168035"/>
    <lineage>
        <taxon>Bacteria</taxon>
        <taxon>Pseudomonadati</taxon>
        <taxon>Bacteroidota</taxon>
        <taxon>Bacteroidia</taxon>
        <taxon>Marinilabiliales</taxon>
        <taxon>Prolixibacteraceae</taxon>
        <taxon>Tangfeifania</taxon>
    </lineage>
</organism>
<evidence type="ECO:0000256" key="6">
    <source>
        <dbReference type="SAM" id="MobiDB-lite"/>
    </source>
</evidence>
<dbReference type="AlphaFoldDB" id="A0A1M6FNY1"/>
<keyword evidence="3 5" id="KW-0689">Ribosomal protein</keyword>
<evidence type="ECO:0000313" key="9">
    <source>
        <dbReference type="EMBL" id="SHI99421.1"/>
    </source>
</evidence>
<dbReference type="GO" id="GO:0003735">
    <property type="term" value="F:structural constituent of ribosome"/>
    <property type="evidence" value="ECO:0007669"/>
    <property type="project" value="InterPro"/>
</dbReference>
<keyword evidence="1 5" id="KW-0699">rRNA-binding</keyword>
<evidence type="ECO:0000256" key="1">
    <source>
        <dbReference type="ARBA" id="ARBA00022730"/>
    </source>
</evidence>
<dbReference type="InterPro" id="IPR029751">
    <property type="entry name" value="Ribosomal_L25_dom"/>
</dbReference>
<evidence type="ECO:0000259" key="7">
    <source>
        <dbReference type="Pfam" id="PF01386"/>
    </source>
</evidence>
<keyword evidence="2 5" id="KW-0694">RNA-binding</keyword>
<evidence type="ECO:0000256" key="3">
    <source>
        <dbReference type="ARBA" id="ARBA00022980"/>
    </source>
</evidence>
<evidence type="ECO:0000259" key="8">
    <source>
        <dbReference type="Pfam" id="PF14693"/>
    </source>
</evidence>
<dbReference type="GO" id="GO:0006412">
    <property type="term" value="P:translation"/>
    <property type="evidence" value="ECO:0007669"/>
    <property type="project" value="UniProtKB-UniRule"/>
</dbReference>
<evidence type="ECO:0000313" key="10">
    <source>
        <dbReference type="Proteomes" id="UP000184050"/>
    </source>
</evidence>
<dbReference type="NCBIfam" id="TIGR00731">
    <property type="entry name" value="bL25_bact_ctc"/>
    <property type="match status" value="1"/>
</dbReference>
<dbReference type="PANTHER" id="PTHR33284">
    <property type="entry name" value="RIBOSOMAL PROTEIN L25/GLN-TRNA SYNTHETASE, ANTI-CODON-BINDING DOMAIN-CONTAINING PROTEIN"/>
    <property type="match status" value="1"/>
</dbReference>
<dbReference type="InterPro" id="IPR037121">
    <property type="entry name" value="Ribosomal_bL25_C"/>
</dbReference>
<keyword evidence="4 5" id="KW-0687">Ribonucleoprotein</keyword>
<evidence type="ECO:0000256" key="4">
    <source>
        <dbReference type="ARBA" id="ARBA00023274"/>
    </source>
</evidence>
<dbReference type="STRING" id="1168035.SAMN05444280_10928"/>
<dbReference type="Pfam" id="PF01386">
    <property type="entry name" value="Ribosomal_L25p"/>
    <property type="match status" value="1"/>
</dbReference>
<dbReference type="GO" id="GO:0008097">
    <property type="term" value="F:5S rRNA binding"/>
    <property type="evidence" value="ECO:0007669"/>
    <property type="project" value="InterPro"/>
</dbReference>
<keyword evidence="10" id="KW-1185">Reference proteome</keyword>
<dbReference type="SUPFAM" id="SSF50715">
    <property type="entry name" value="Ribosomal protein L25-like"/>
    <property type="match status" value="1"/>
</dbReference>
<dbReference type="CDD" id="cd00495">
    <property type="entry name" value="Ribosomal_L25_TL5_CTC"/>
    <property type="match status" value="1"/>
</dbReference>
<dbReference type="HAMAP" id="MF_01334">
    <property type="entry name" value="Ribosomal_bL25_CTC"/>
    <property type="match status" value="1"/>
</dbReference>
<comment type="subunit">
    <text evidence="5">Part of the 50S ribosomal subunit; part of the 5S rRNA/L5/L18/L25 subcomplex. Contacts the 5S rRNA. Binds to the 5S rRNA independently of L5 and L18.</text>
</comment>
<dbReference type="InterPro" id="IPR001021">
    <property type="entry name" value="Ribosomal_bL25_long"/>
</dbReference>
<dbReference type="InterPro" id="IPR020930">
    <property type="entry name" value="Ribosomal_uL5_bac-type"/>
</dbReference>
<accession>A0A1M6FNY1</accession>
<proteinExistence type="inferred from homology"/>
<dbReference type="EMBL" id="FQZE01000009">
    <property type="protein sequence ID" value="SHI99421.1"/>
    <property type="molecule type" value="Genomic_DNA"/>
</dbReference>
<dbReference type="RefSeq" id="WP_073167993.1">
    <property type="nucleotide sequence ID" value="NZ_FQZE01000009.1"/>
</dbReference>
<sequence length="223" mass="24649">MKSVTVKGTKREALGKKSAKRIREQGDVPAVLYGTDELMHITVPFSELRPLIYTPNVYLIDLEIDGEQHKAIIQDMQWHPVEEQVMHIDFLKVEDDKPVKINVPIVITGRAKGLKAGGKLKTNMRKLKIKALPKYLPDTIVIDITKLGIGDSYKVSELERENLEFLDNHSNLIVGVISSRAAMAGMLLPEDEEEEETEGGEGEAAEGGEAEGGETSDASENQE</sequence>
<feature type="compositionally biased region" description="Acidic residues" evidence="6">
    <location>
        <begin position="189"/>
        <end position="214"/>
    </location>
</feature>
<dbReference type="PANTHER" id="PTHR33284:SF1">
    <property type="entry name" value="RIBOSOMAL PROTEIN L25_GLN-TRNA SYNTHETASE, ANTI-CODON-BINDING DOMAIN-CONTAINING PROTEIN"/>
    <property type="match status" value="1"/>
</dbReference>
<dbReference type="InterPro" id="IPR020056">
    <property type="entry name" value="Rbsml_bL25/Gln-tRNA_synth_N"/>
</dbReference>
<reference evidence="9 10" key="1">
    <citation type="submission" date="2016-11" db="EMBL/GenBank/DDBJ databases">
        <authorList>
            <person name="Jaros S."/>
            <person name="Januszkiewicz K."/>
            <person name="Wedrychowicz H."/>
        </authorList>
    </citation>
    <scope>NUCLEOTIDE SEQUENCE [LARGE SCALE GENOMIC DNA]</scope>
    <source>
        <strain evidence="9 10">DSM 27063</strain>
    </source>
</reference>
<dbReference type="InterPro" id="IPR020057">
    <property type="entry name" value="Ribosomal_bL25_b-dom"/>
</dbReference>
<feature type="domain" description="Large ribosomal subunit protein bL25 L25" evidence="7">
    <location>
        <begin position="7"/>
        <end position="90"/>
    </location>
</feature>
<comment type="function">
    <text evidence="5">This is one of the proteins that binds to the 5S RNA in the ribosome where it forms part of the central protuberance.</text>
</comment>
<evidence type="ECO:0000256" key="2">
    <source>
        <dbReference type="ARBA" id="ARBA00022884"/>
    </source>
</evidence>
<protein>
    <recommendedName>
        <fullName evidence="5">Large ribosomal subunit protein bL25</fullName>
    </recommendedName>
    <alternativeName>
        <fullName evidence="5">General stress protein CTC</fullName>
    </alternativeName>
</protein>
<dbReference type="Proteomes" id="UP000184050">
    <property type="component" value="Unassembled WGS sequence"/>
</dbReference>
<dbReference type="InterPro" id="IPR011035">
    <property type="entry name" value="Ribosomal_bL25/Gln-tRNA_synth"/>
</dbReference>
<dbReference type="OrthoDB" id="9786489at2"/>
<gene>
    <name evidence="5" type="primary">rplY</name>
    <name evidence="5" type="synonym">ctc</name>
    <name evidence="9" type="ORF">SAMN05444280_10928</name>
</gene>
<evidence type="ECO:0000256" key="5">
    <source>
        <dbReference type="HAMAP-Rule" id="MF_01334"/>
    </source>
</evidence>
<comment type="similarity">
    <text evidence="5">Belongs to the bacterial ribosomal protein bL25 family. CTC subfamily.</text>
</comment>